<accession>A0A498D3C4</accession>
<feature type="domain" description="LarA-like N-terminal" evidence="1">
    <location>
        <begin position="50"/>
        <end position="189"/>
    </location>
</feature>
<dbReference type="AlphaFoldDB" id="A0A498D3C4"/>
<reference evidence="2 3" key="1">
    <citation type="submission" date="2018-10" db="EMBL/GenBank/DDBJ databases">
        <title>Anaerotruncus faecis sp. nov., isolated from human feces.</title>
        <authorList>
            <person name="Wang Y.-J."/>
        </authorList>
    </citation>
    <scope>NUCLEOTIDE SEQUENCE [LARGE SCALE GENOMIC DNA]</scope>
    <source>
        <strain evidence="2 3">22A2-44</strain>
    </source>
</reference>
<comment type="caution">
    <text evidence="2">The sequence shown here is derived from an EMBL/GenBank/DDBJ whole genome shotgun (WGS) entry which is preliminary data.</text>
</comment>
<gene>
    <name evidence="2" type="ORF">D4A47_02450</name>
</gene>
<protein>
    <submittedName>
        <fullName evidence="2">DUF2088 domain-containing protein</fullName>
    </submittedName>
</protein>
<dbReference type="Pfam" id="PF09861">
    <property type="entry name" value="Lar_N"/>
    <property type="match status" value="1"/>
</dbReference>
<dbReference type="GO" id="GO:0050043">
    <property type="term" value="F:lactate racemase activity"/>
    <property type="evidence" value="ECO:0007669"/>
    <property type="project" value="InterPro"/>
</dbReference>
<keyword evidence="3" id="KW-1185">Reference proteome</keyword>
<evidence type="ECO:0000313" key="2">
    <source>
        <dbReference type="EMBL" id="RLL13770.1"/>
    </source>
</evidence>
<name>A0A498D3C4_9FIRM</name>
<evidence type="ECO:0000313" key="3">
    <source>
        <dbReference type="Proteomes" id="UP000276301"/>
    </source>
</evidence>
<sequence length="422" mass="44853">MGVVNRLVGGMPIPRMVRVRQEFDGARLADVGGAVRETLRGSGVLRGVRPGMRVAVTAGSRGIANIALILRTITEALREAGAAPFVVPAMGSHGGATAEGQLDVLRSLGITEDYLGCPVESSMEVREIGRTPDGRPVQIDARAAAADGIVAVNRVKPHTSFTGPYESGLMKMLAIGLAKQAGAEVCHQEGYANMAANIEKYGRAILRDAKVLFGVAILENAYDQTCEVTALPPEEIAKREPALLLRAKALMPGILLPNVDVLVVDRMGKNISGLGMDPHITGCFATGYASGPPRPGKLAVLDLTDETHGNANGIGVADVTTRRLLERFDPEVTYPNAITATLTQAVRMPLVMDSHKLAIQAAIKTAPGFDKARIRMVRLRDTLHLSEIFISEAMLSDAAANPRVEVLGEPEELSFDGEGNLF</sequence>
<dbReference type="InterPro" id="IPR018657">
    <property type="entry name" value="LarA-like_N"/>
</dbReference>
<dbReference type="Proteomes" id="UP000276301">
    <property type="component" value="Unassembled WGS sequence"/>
</dbReference>
<proteinExistence type="predicted"/>
<dbReference type="Gene3D" id="3.40.50.11440">
    <property type="match status" value="1"/>
</dbReference>
<dbReference type="EMBL" id="RCHT01000002">
    <property type="protein sequence ID" value="RLL13770.1"/>
    <property type="molecule type" value="Genomic_DNA"/>
</dbReference>
<evidence type="ECO:0000259" key="1">
    <source>
        <dbReference type="Pfam" id="PF09861"/>
    </source>
</evidence>
<dbReference type="RefSeq" id="WP_121586000.1">
    <property type="nucleotide sequence ID" value="NZ_RCHT01000002.1"/>
</dbReference>
<organism evidence="2 3">
    <name type="scientific">Anaerotruncus massiliensis</name>
    <name type="common">ex Liu et al. 2021</name>
    <dbReference type="NCBI Taxonomy" id="2321404"/>
    <lineage>
        <taxon>Bacteria</taxon>
        <taxon>Bacillati</taxon>
        <taxon>Bacillota</taxon>
        <taxon>Clostridia</taxon>
        <taxon>Eubacteriales</taxon>
        <taxon>Oscillospiraceae</taxon>
        <taxon>Anaerotruncus</taxon>
    </lineage>
</organism>